<dbReference type="AlphaFoldDB" id="A0A3N2RC32"/>
<sequence length="191" mass="21053">MRRLLVTAVAMGMMGGAQAQNPDRIDWNKNSLLLIGAHANVENVAIYAFTGKIKGGVFDFHGFSPARMNSQPVDGYFLGVSKGEETIGLSSVAWYATGNLVQGTSYEIRFCGDRTTPIFRVEPGQIVYVTDLYLHAGSAQGGPGKWRDFRWAFRPDVDAAKAWVEKHRPSDISRFVVAEVSEMQSSDKCKD</sequence>
<organism evidence="2 3">
    <name type="scientific">Lysobacter enzymogenes</name>
    <dbReference type="NCBI Taxonomy" id="69"/>
    <lineage>
        <taxon>Bacteria</taxon>
        <taxon>Pseudomonadati</taxon>
        <taxon>Pseudomonadota</taxon>
        <taxon>Gammaproteobacteria</taxon>
        <taxon>Lysobacterales</taxon>
        <taxon>Lysobacteraceae</taxon>
        <taxon>Lysobacter</taxon>
    </lineage>
</organism>
<keyword evidence="1" id="KW-0732">Signal</keyword>
<accession>A0A3N2RC32</accession>
<evidence type="ECO:0000313" key="3">
    <source>
        <dbReference type="Proteomes" id="UP000275910"/>
    </source>
</evidence>
<evidence type="ECO:0000313" key="2">
    <source>
        <dbReference type="EMBL" id="ROU04971.1"/>
    </source>
</evidence>
<protein>
    <recommendedName>
        <fullName evidence="4">Lipoprotein</fullName>
    </recommendedName>
</protein>
<reference evidence="2 3" key="1">
    <citation type="submission" date="2018-10" db="EMBL/GenBank/DDBJ databases">
        <title>The genome of Lysobacter enzymogenes OH11.</title>
        <authorList>
            <person name="Liu F."/>
            <person name="Zhao Y."/>
            <person name="Qian G."/>
            <person name="Chen Y."/>
            <person name="Xu H."/>
        </authorList>
    </citation>
    <scope>NUCLEOTIDE SEQUENCE [LARGE SCALE GENOMIC DNA]</scope>
    <source>
        <strain evidence="2 3">OH11</strain>
    </source>
</reference>
<evidence type="ECO:0000256" key="1">
    <source>
        <dbReference type="SAM" id="SignalP"/>
    </source>
</evidence>
<gene>
    <name evidence="2" type="ORF">D9T17_21275</name>
</gene>
<dbReference type="EMBL" id="RCTY01000053">
    <property type="protein sequence ID" value="ROU04971.1"/>
    <property type="molecule type" value="Genomic_DNA"/>
</dbReference>
<name>A0A3N2RC32_LYSEN</name>
<comment type="caution">
    <text evidence="2">The sequence shown here is derived from an EMBL/GenBank/DDBJ whole genome shotgun (WGS) entry which is preliminary data.</text>
</comment>
<proteinExistence type="predicted"/>
<feature type="signal peptide" evidence="1">
    <location>
        <begin position="1"/>
        <end position="19"/>
    </location>
</feature>
<feature type="chain" id="PRO_5018140709" description="Lipoprotein" evidence="1">
    <location>
        <begin position="20"/>
        <end position="191"/>
    </location>
</feature>
<dbReference type="Proteomes" id="UP000275910">
    <property type="component" value="Unassembled WGS sequence"/>
</dbReference>
<dbReference type="RefSeq" id="WP_123649318.1">
    <property type="nucleotide sequence ID" value="NZ_RCTY01000053.1"/>
</dbReference>
<evidence type="ECO:0008006" key="4">
    <source>
        <dbReference type="Google" id="ProtNLM"/>
    </source>
</evidence>